<dbReference type="Gene3D" id="3.40.470.10">
    <property type="entry name" value="Uracil-DNA glycosylase-like domain"/>
    <property type="match status" value="1"/>
</dbReference>
<dbReference type="GO" id="GO:0004844">
    <property type="term" value="F:uracil DNA N-glycosylase activity"/>
    <property type="evidence" value="ECO:0007669"/>
    <property type="project" value="UniProtKB-EC"/>
</dbReference>
<evidence type="ECO:0000256" key="4">
    <source>
        <dbReference type="ARBA" id="ARBA00019403"/>
    </source>
</evidence>
<dbReference type="InterPro" id="IPR005122">
    <property type="entry name" value="Uracil-DNA_glycosylase-like"/>
</dbReference>
<keyword evidence="10" id="KW-0411">Iron-sulfur</keyword>
<name>A0A8S0XSS0_9GAMM</name>
<keyword evidence="8" id="KW-0378">Hydrolase</keyword>
<evidence type="ECO:0000259" key="12">
    <source>
        <dbReference type="SMART" id="SM00986"/>
    </source>
</evidence>
<evidence type="ECO:0000256" key="8">
    <source>
        <dbReference type="ARBA" id="ARBA00022801"/>
    </source>
</evidence>
<dbReference type="SMART" id="SM00987">
    <property type="entry name" value="UreE_C"/>
    <property type="match status" value="1"/>
</dbReference>
<dbReference type="SUPFAM" id="SSF52141">
    <property type="entry name" value="Uracil-DNA glycosylase-like"/>
    <property type="match status" value="1"/>
</dbReference>
<dbReference type="PANTHER" id="PTHR33693:SF1">
    <property type="entry name" value="TYPE-4 URACIL-DNA GLYCOSYLASE"/>
    <property type="match status" value="1"/>
</dbReference>
<comment type="catalytic activity">
    <reaction evidence="1">
        <text>Hydrolyzes single-stranded DNA or mismatched double-stranded DNA and polynucleotides, releasing free uracil.</text>
        <dbReference type="EC" id="3.2.2.27"/>
    </reaction>
</comment>
<dbReference type="GO" id="GO:0046872">
    <property type="term" value="F:metal ion binding"/>
    <property type="evidence" value="ECO:0007669"/>
    <property type="project" value="UniProtKB-KW"/>
</dbReference>
<protein>
    <recommendedName>
        <fullName evidence="4">Type-4 uracil-DNA glycosylase</fullName>
        <ecNumber evidence="3">3.2.2.27</ecNumber>
    </recommendedName>
</protein>
<evidence type="ECO:0000256" key="6">
    <source>
        <dbReference type="ARBA" id="ARBA00022723"/>
    </source>
</evidence>
<dbReference type="EMBL" id="CADCXN010000061">
    <property type="protein sequence ID" value="CAA9891022.1"/>
    <property type="molecule type" value="Genomic_DNA"/>
</dbReference>
<evidence type="ECO:0000256" key="3">
    <source>
        <dbReference type="ARBA" id="ARBA00012030"/>
    </source>
</evidence>
<feature type="domain" description="Uracil-DNA glycosylase-like" evidence="12">
    <location>
        <begin position="84"/>
        <end position="230"/>
    </location>
</feature>
<dbReference type="InterPro" id="IPR005273">
    <property type="entry name" value="Ura-DNA_glyco_family4"/>
</dbReference>
<dbReference type="EC" id="3.2.2.27" evidence="3"/>
<dbReference type="Pfam" id="PF03167">
    <property type="entry name" value="UDG"/>
    <property type="match status" value="1"/>
</dbReference>
<sequence>MRLILDNARRLQYLEAMGIDVWISKTLTQPAQSPPSATESYSLDTPGPSVESDLPEVINWKSLQNEVAVCTKCSLCETRNRTVFGSGNKNADWMLIGEAPGQNEDLQGKPFVGSAGLLLTEMLRAIGLAREEIFITNIVKCRPPGNRNPKPDEIESCRDYLQRQRLLIKPKIILAVGRIAAQTLLKTDEPLSKLRGKLHRLDNTPVVVVYHPAYLLRSLLDKRKAWVDLTFAVQTYKNIEGHYAGIIR</sequence>
<evidence type="ECO:0000313" key="13">
    <source>
        <dbReference type="EMBL" id="CAA9891022.1"/>
    </source>
</evidence>
<dbReference type="SMART" id="SM00986">
    <property type="entry name" value="UDG"/>
    <property type="match status" value="1"/>
</dbReference>
<evidence type="ECO:0000256" key="10">
    <source>
        <dbReference type="ARBA" id="ARBA00023014"/>
    </source>
</evidence>
<accession>A0A8S0XSS0</accession>
<evidence type="ECO:0000313" key="14">
    <source>
        <dbReference type="Proteomes" id="UP000494216"/>
    </source>
</evidence>
<dbReference type="GO" id="GO:0006281">
    <property type="term" value="P:DNA repair"/>
    <property type="evidence" value="ECO:0007669"/>
    <property type="project" value="UniProtKB-KW"/>
</dbReference>
<dbReference type="Proteomes" id="UP000494216">
    <property type="component" value="Unassembled WGS sequence"/>
</dbReference>
<dbReference type="InterPro" id="IPR036895">
    <property type="entry name" value="Uracil-DNA_glycosylase-like_sf"/>
</dbReference>
<dbReference type="GO" id="GO:0051539">
    <property type="term" value="F:4 iron, 4 sulfur cluster binding"/>
    <property type="evidence" value="ECO:0007669"/>
    <property type="project" value="UniProtKB-KW"/>
</dbReference>
<dbReference type="InterPro" id="IPR051536">
    <property type="entry name" value="UDG_Type-4/5"/>
</dbReference>
<comment type="caution">
    <text evidence="13">The sequence shown here is derived from an EMBL/GenBank/DDBJ whole genome shotgun (WGS) entry which is preliminary data.</text>
</comment>
<keyword evidence="14" id="KW-1185">Reference proteome</keyword>
<dbReference type="AlphaFoldDB" id="A0A8S0XSS0"/>
<dbReference type="PANTHER" id="PTHR33693">
    <property type="entry name" value="TYPE-5 URACIL-DNA GLYCOSYLASE"/>
    <property type="match status" value="1"/>
</dbReference>
<proteinExistence type="inferred from homology"/>
<keyword evidence="11" id="KW-0234">DNA repair</keyword>
<organism evidence="13 14">
    <name type="scientific">Candidatus Methylobacter favarea</name>
    <dbReference type="NCBI Taxonomy" id="2707345"/>
    <lineage>
        <taxon>Bacteria</taxon>
        <taxon>Pseudomonadati</taxon>
        <taxon>Pseudomonadota</taxon>
        <taxon>Gammaproteobacteria</taxon>
        <taxon>Methylococcales</taxon>
        <taxon>Methylococcaceae</taxon>
        <taxon>Methylobacter</taxon>
    </lineage>
</organism>
<keyword evidence="7" id="KW-0227">DNA damage</keyword>
<evidence type="ECO:0000256" key="1">
    <source>
        <dbReference type="ARBA" id="ARBA00001400"/>
    </source>
</evidence>
<comment type="similarity">
    <text evidence="2">Belongs to the uracil-DNA glycosylase (UDG) superfamily. Type 4 (UDGa) family.</text>
</comment>
<evidence type="ECO:0000256" key="9">
    <source>
        <dbReference type="ARBA" id="ARBA00023004"/>
    </source>
</evidence>
<evidence type="ECO:0000256" key="2">
    <source>
        <dbReference type="ARBA" id="ARBA00006521"/>
    </source>
</evidence>
<evidence type="ECO:0000256" key="11">
    <source>
        <dbReference type="ARBA" id="ARBA00023204"/>
    </source>
</evidence>
<reference evidence="13 14" key="1">
    <citation type="submission" date="2020-02" db="EMBL/GenBank/DDBJ databases">
        <authorList>
            <person name="Hogendoorn C."/>
        </authorList>
    </citation>
    <scope>NUCLEOTIDE SEQUENCE [LARGE SCALE GENOMIC DNA]</scope>
    <source>
        <strain evidence="13">METHB21</strain>
    </source>
</reference>
<dbReference type="NCBIfam" id="TIGR00758">
    <property type="entry name" value="UDG_fam4"/>
    <property type="match status" value="1"/>
</dbReference>
<keyword evidence="9" id="KW-0408">Iron</keyword>
<evidence type="ECO:0000256" key="5">
    <source>
        <dbReference type="ARBA" id="ARBA00022485"/>
    </source>
</evidence>
<keyword evidence="6" id="KW-0479">Metal-binding</keyword>
<gene>
    <name evidence="13" type="ORF">METHB2_320009</name>
</gene>
<keyword evidence="5" id="KW-0004">4Fe-4S</keyword>
<dbReference type="CDD" id="cd10030">
    <property type="entry name" value="UDG-F4_TTUDGA_SPO1dp_like"/>
    <property type="match status" value="1"/>
</dbReference>
<evidence type="ECO:0000256" key="7">
    <source>
        <dbReference type="ARBA" id="ARBA00022763"/>
    </source>
</evidence>